<dbReference type="RefSeq" id="WP_189630641.1">
    <property type="nucleotide sequence ID" value="NZ_BNAG01000003.1"/>
</dbReference>
<proteinExistence type="predicted"/>
<dbReference type="InterPro" id="IPR001296">
    <property type="entry name" value="Glyco_trans_1"/>
</dbReference>
<evidence type="ECO:0000259" key="1">
    <source>
        <dbReference type="Pfam" id="PF00534"/>
    </source>
</evidence>
<dbReference type="Pfam" id="PF00534">
    <property type="entry name" value="Glycos_transf_1"/>
    <property type="match status" value="1"/>
</dbReference>
<protein>
    <submittedName>
        <fullName evidence="2">Glycosyl transferase family 1</fullName>
    </submittedName>
</protein>
<dbReference type="Proteomes" id="UP000658258">
    <property type="component" value="Unassembled WGS sequence"/>
</dbReference>
<dbReference type="CDD" id="cd03801">
    <property type="entry name" value="GT4_PimA-like"/>
    <property type="match status" value="1"/>
</dbReference>
<evidence type="ECO:0000313" key="2">
    <source>
        <dbReference type="EMBL" id="GHE68599.1"/>
    </source>
</evidence>
<name>A0ABQ3I8U5_9BACT</name>
<dbReference type="Gene3D" id="3.40.50.2000">
    <property type="entry name" value="Glycogen Phosphorylase B"/>
    <property type="match status" value="2"/>
</dbReference>
<feature type="domain" description="Glycosyl transferase family 1" evidence="1">
    <location>
        <begin position="191"/>
        <end position="352"/>
    </location>
</feature>
<sequence>MKVVFIVPNLTPGGIQKQAYLLGKYFSKSLGFQVTFVGMMAYDEIYVSQLKEEGISVIFRPDLGDVIWNYNNHGFFRRAFGWFRLWVFQLSFGRSLLFTFTRNADLFMNVLVNFSLIKRSFSFERGGHDSIKPESPSMITYLRRKANPIYVANSNHGRDSMAKIKNINPSIIYVVPNGIELNSYMPRKNEGSKLRIVMVANFFNEKEHCFVIESLFKIPLVELKRIELKFVGLGGGRDCQDNFNKAQKLVNELGMSEYIHFEGQTNNVENLLSQMDIGLLATKSEGCPNAILEYMRASLPVLASKIPGVQEVISKANEQFLFENGNVKEFQSKLLFLLSSKHMREKVGKQNRLHVEMNFSVQKMCGLYSDILRKENLLN</sequence>
<gene>
    <name evidence="2" type="ORF">GCM10011340_25500</name>
</gene>
<dbReference type="EMBL" id="BNAG01000003">
    <property type="protein sequence ID" value="GHE68599.1"/>
    <property type="molecule type" value="Genomic_DNA"/>
</dbReference>
<comment type="caution">
    <text evidence="2">The sequence shown here is derived from an EMBL/GenBank/DDBJ whole genome shotgun (WGS) entry which is preliminary data.</text>
</comment>
<reference evidence="3" key="1">
    <citation type="journal article" date="2019" name="Int. J. Syst. Evol. Microbiol.">
        <title>The Global Catalogue of Microorganisms (GCM) 10K type strain sequencing project: providing services to taxonomists for standard genome sequencing and annotation.</title>
        <authorList>
            <consortium name="The Broad Institute Genomics Platform"/>
            <consortium name="The Broad Institute Genome Sequencing Center for Infectious Disease"/>
            <person name="Wu L."/>
            <person name="Ma J."/>
        </authorList>
    </citation>
    <scope>NUCLEOTIDE SEQUENCE [LARGE SCALE GENOMIC DNA]</scope>
    <source>
        <strain evidence="3">CGMCC 1.15111</strain>
    </source>
</reference>
<dbReference type="PANTHER" id="PTHR12526">
    <property type="entry name" value="GLYCOSYLTRANSFERASE"/>
    <property type="match status" value="1"/>
</dbReference>
<accession>A0ABQ3I8U5</accession>
<dbReference type="GO" id="GO:0016740">
    <property type="term" value="F:transferase activity"/>
    <property type="evidence" value="ECO:0007669"/>
    <property type="project" value="UniProtKB-KW"/>
</dbReference>
<evidence type="ECO:0000313" key="3">
    <source>
        <dbReference type="Proteomes" id="UP000658258"/>
    </source>
</evidence>
<keyword evidence="2" id="KW-0808">Transferase</keyword>
<dbReference type="PANTHER" id="PTHR12526:SF630">
    <property type="entry name" value="GLYCOSYLTRANSFERASE"/>
    <property type="match status" value="1"/>
</dbReference>
<keyword evidence="3" id="KW-1185">Reference proteome</keyword>
<dbReference type="SUPFAM" id="SSF53756">
    <property type="entry name" value="UDP-Glycosyltransferase/glycogen phosphorylase"/>
    <property type="match status" value="1"/>
</dbReference>
<organism evidence="2 3">
    <name type="scientific">Roseivirga thermotolerans</name>
    <dbReference type="NCBI Taxonomy" id="1758176"/>
    <lineage>
        <taxon>Bacteria</taxon>
        <taxon>Pseudomonadati</taxon>
        <taxon>Bacteroidota</taxon>
        <taxon>Cytophagia</taxon>
        <taxon>Cytophagales</taxon>
        <taxon>Roseivirgaceae</taxon>
        <taxon>Roseivirga</taxon>
    </lineage>
</organism>